<evidence type="ECO:0000256" key="5">
    <source>
        <dbReference type="ARBA" id="ARBA00022737"/>
    </source>
</evidence>
<evidence type="ECO:0000256" key="4">
    <source>
        <dbReference type="ARBA" id="ARBA00022729"/>
    </source>
</evidence>
<keyword evidence="5" id="KW-0677">Repeat</keyword>
<dbReference type="GO" id="GO:0006511">
    <property type="term" value="P:ubiquitin-dependent protein catabolic process"/>
    <property type="evidence" value="ECO:0007669"/>
    <property type="project" value="TreeGrafter"/>
</dbReference>
<comment type="similarity">
    <text evidence="2 9">Belongs to the peptidase S1B family.</text>
</comment>
<dbReference type="Proteomes" id="UP000005713">
    <property type="component" value="Unassembled WGS sequence"/>
</dbReference>
<dbReference type="Gene3D" id="2.160.20.10">
    <property type="entry name" value="Single-stranded right-handed beta-helix, Pectin lyase-like"/>
    <property type="match status" value="2"/>
</dbReference>
<evidence type="ECO:0000313" key="12">
    <source>
        <dbReference type="Proteomes" id="UP000005713"/>
    </source>
</evidence>
<dbReference type="InterPro" id="IPR006626">
    <property type="entry name" value="PbH1"/>
</dbReference>
<keyword evidence="11" id="KW-0418">Kinase</keyword>
<dbReference type="Pfam" id="PF13229">
    <property type="entry name" value="Beta_helix"/>
    <property type="match status" value="1"/>
</dbReference>
<evidence type="ECO:0000256" key="1">
    <source>
        <dbReference type="ARBA" id="ARBA00004906"/>
    </source>
</evidence>
<proteinExistence type="inferred from homology"/>
<dbReference type="SMART" id="SM00710">
    <property type="entry name" value="PbH1"/>
    <property type="match status" value="9"/>
</dbReference>
<evidence type="ECO:0000259" key="10">
    <source>
        <dbReference type="SMART" id="SM00722"/>
    </source>
</evidence>
<evidence type="ECO:0000256" key="3">
    <source>
        <dbReference type="ARBA" id="ARBA00022670"/>
    </source>
</evidence>
<dbReference type="AlphaFoldDB" id="A3K6D3"/>
<evidence type="ECO:0000256" key="6">
    <source>
        <dbReference type="ARBA" id="ARBA00022786"/>
    </source>
</evidence>
<dbReference type="SUPFAM" id="SSF51126">
    <property type="entry name" value="Pectin lyase-like"/>
    <property type="match status" value="2"/>
</dbReference>
<dbReference type="RefSeq" id="WP_005860886.1">
    <property type="nucleotide sequence ID" value="NZ_AAYA01000010.1"/>
</dbReference>
<feature type="chain" id="PRO_5006990826" description="Serine protease" evidence="9">
    <location>
        <begin position="23"/>
        <end position="702"/>
    </location>
</feature>
<comment type="pathway">
    <text evidence="1">Protein modification; protein ubiquitination.</text>
</comment>
<evidence type="ECO:0000256" key="8">
    <source>
        <dbReference type="ARBA" id="ARBA00022825"/>
    </source>
</evidence>
<organism evidence="11 12">
    <name type="scientific">Sagittula stellata (strain ATCC 700073 / DSM 11524 / E-37)</name>
    <dbReference type="NCBI Taxonomy" id="388399"/>
    <lineage>
        <taxon>Bacteria</taxon>
        <taxon>Pseudomonadati</taxon>
        <taxon>Pseudomonadota</taxon>
        <taxon>Alphaproteobacteria</taxon>
        <taxon>Rhodobacterales</taxon>
        <taxon>Roseobacteraceae</taxon>
        <taxon>Sagittula</taxon>
    </lineage>
</organism>
<dbReference type="OrthoDB" id="7787670at2"/>
<dbReference type="InterPro" id="IPR009003">
    <property type="entry name" value="Peptidase_S1_PA"/>
</dbReference>
<dbReference type="InterPro" id="IPR006633">
    <property type="entry name" value="Carb-bd_sugar_hydrolysis-dom"/>
</dbReference>
<dbReference type="InterPro" id="IPR012334">
    <property type="entry name" value="Pectin_lyas_fold"/>
</dbReference>
<keyword evidence="6" id="KW-0833">Ubl conjugation pathway</keyword>
<dbReference type="PANTHER" id="PTHR22990:SF15">
    <property type="entry name" value="F-BOX ONLY PROTEIN 10"/>
    <property type="match status" value="1"/>
</dbReference>
<dbReference type="PANTHER" id="PTHR22990">
    <property type="entry name" value="F-BOX ONLY PROTEIN"/>
    <property type="match status" value="1"/>
</dbReference>
<comment type="caution">
    <text evidence="11">The sequence shown here is derived from an EMBL/GenBank/DDBJ whole genome shotgun (WGS) entry which is preliminary data.</text>
</comment>
<name>A3K6D3_SAGS3</name>
<dbReference type="InterPro" id="IPR011050">
    <property type="entry name" value="Pectin_lyase_fold/virulence"/>
</dbReference>
<keyword evidence="11" id="KW-0808">Transferase</keyword>
<feature type="domain" description="Carbohydrate-binding/sugar hydrolysis" evidence="10">
    <location>
        <begin position="419"/>
        <end position="574"/>
    </location>
</feature>
<protein>
    <recommendedName>
        <fullName evidence="9">Serine protease</fullName>
        <ecNumber evidence="9">3.4.21.-</ecNumber>
    </recommendedName>
</protein>
<accession>A3K6D3</accession>
<keyword evidence="11" id="KW-0723">Serine/threonine-protein kinase</keyword>
<sequence>MPQLIRLAAALSLSLAGMAAPAQEGPAAFDPADFGRIVIQPRQSTGGPVLEQAFGNYQNEPVIGYGAASPVVRLGRPVGRLDMKFRDGKTGFCTAFLVGGGHILTNHHCVPGMDGDPGGADSGLAAAQLVLGYVDPGNVERVEIFEVAPEIVETSRALDYSVLTVRGAPEDRYGIMELADADPESGEFLWIIGHPQGQAQHISREGCAAATPAVSREGKLMHSCDTLGGNSGSPVMRLTDKRVVGLHHAGDSRSGYNMAIPMRAILAASTVLQAAEGTSAPPVSATRDEGAQCSTLWREARSMGCAGYEAYLDACSSHVFAGMARRQVARECAAAAPAPAPTVSGALVVDAAGRGGYTDLAEAVHAAPEGAVIEVFPGTYRGGIEVRQAVSIVGRGAPGEVVILAEGGPAVLWSAEGGGLDGVTIRHRDGRSVAVEVTRGALTLERVTLDSDGLAAVRLRDDRGSVLRRNDVLPGAARGFLVEGGAPVLEDNEVRGARVAGLEVARDARPDVRGNAFRDGRGSGILVTTGGAGHFEDNRIEDNALAGIELVGSARPDLRGNVIRGGGQSGITATEGATARIEGNRITGTAMAGVEIREGAAPEVFGNDIRDGAQSGIYVHSGGGGVLQDNHIDGNAFHGLSVKGKGRLIVRGNTFRGNVHAAIRIREGGGGTYEGNDLAGNTGGGFVIEPDAGTVLRQGNRE</sequence>
<dbReference type="InterPro" id="IPR008256">
    <property type="entry name" value="Peptidase_S1B"/>
</dbReference>
<dbReference type="InterPro" id="IPR043504">
    <property type="entry name" value="Peptidase_S1_PA_chymotrypsin"/>
</dbReference>
<dbReference type="Gene3D" id="2.40.10.10">
    <property type="entry name" value="Trypsin-like serine proteases"/>
    <property type="match status" value="2"/>
</dbReference>
<evidence type="ECO:0000256" key="2">
    <source>
        <dbReference type="ARBA" id="ARBA00008764"/>
    </source>
</evidence>
<dbReference type="InterPro" id="IPR039448">
    <property type="entry name" value="Beta_helix"/>
</dbReference>
<dbReference type="PRINTS" id="PR00839">
    <property type="entry name" value="V8PROTEASE"/>
</dbReference>
<dbReference type="eggNOG" id="COG3591">
    <property type="taxonomic scope" value="Bacteria"/>
</dbReference>
<dbReference type="GO" id="GO:0008236">
    <property type="term" value="F:serine-type peptidase activity"/>
    <property type="evidence" value="ECO:0007669"/>
    <property type="project" value="UniProtKB-KW"/>
</dbReference>
<keyword evidence="12" id="KW-1185">Reference proteome</keyword>
<dbReference type="SUPFAM" id="SSF50494">
    <property type="entry name" value="Trypsin-like serine proteases"/>
    <property type="match status" value="1"/>
</dbReference>
<keyword evidence="8 9" id="KW-0720">Serine protease</keyword>
<keyword evidence="7 9" id="KW-0378">Hydrolase</keyword>
<evidence type="ECO:0000256" key="7">
    <source>
        <dbReference type="ARBA" id="ARBA00022801"/>
    </source>
</evidence>
<dbReference type="eggNOG" id="COG3420">
    <property type="taxonomic scope" value="Bacteria"/>
</dbReference>
<dbReference type="SMART" id="SM00722">
    <property type="entry name" value="CASH"/>
    <property type="match status" value="1"/>
</dbReference>
<keyword evidence="3 9" id="KW-0645">Protease</keyword>
<keyword evidence="4 9" id="KW-0732">Signal</keyword>
<dbReference type="EC" id="3.4.21.-" evidence="9"/>
<dbReference type="GO" id="GO:0004674">
    <property type="term" value="F:protein serine/threonine kinase activity"/>
    <property type="evidence" value="ECO:0007669"/>
    <property type="project" value="UniProtKB-KW"/>
</dbReference>
<evidence type="ECO:0000313" key="11">
    <source>
        <dbReference type="EMBL" id="EBA07283.1"/>
    </source>
</evidence>
<dbReference type="EMBL" id="AAYA01000010">
    <property type="protein sequence ID" value="EBA07283.1"/>
    <property type="molecule type" value="Genomic_DNA"/>
</dbReference>
<feature type="signal peptide" evidence="9">
    <location>
        <begin position="1"/>
        <end position="22"/>
    </location>
</feature>
<reference evidence="11 12" key="1">
    <citation type="submission" date="2006-06" db="EMBL/GenBank/DDBJ databases">
        <authorList>
            <person name="Moran M.A."/>
            <person name="Ferriera S."/>
            <person name="Johnson J."/>
            <person name="Kravitz S."/>
            <person name="Beeson K."/>
            <person name="Sutton G."/>
            <person name="Rogers Y.-H."/>
            <person name="Friedman R."/>
            <person name="Frazier M."/>
            <person name="Venter J.C."/>
        </authorList>
    </citation>
    <scope>NUCLEOTIDE SEQUENCE [LARGE SCALE GENOMIC DNA]</scope>
    <source>
        <strain evidence="11 12">E-37</strain>
    </source>
</reference>
<gene>
    <name evidence="11" type="ORF">SSE37_06589</name>
</gene>
<dbReference type="InterPro" id="IPR051550">
    <property type="entry name" value="SCF-Subunits/Alg-Epimerases"/>
</dbReference>
<dbReference type="Pfam" id="PF13365">
    <property type="entry name" value="Trypsin_2"/>
    <property type="match status" value="1"/>
</dbReference>
<dbReference type="InterPro" id="IPR022441">
    <property type="entry name" value="Para_beta_helix_rpt-2"/>
</dbReference>
<dbReference type="NCBIfam" id="TIGR03804">
    <property type="entry name" value="para_beta_helix"/>
    <property type="match status" value="1"/>
</dbReference>
<evidence type="ECO:0000256" key="9">
    <source>
        <dbReference type="RuleBase" id="RU004296"/>
    </source>
</evidence>